<reference evidence="2" key="1">
    <citation type="submission" date="2020-12" db="EMBL/GenBank/DDBJ databases">
        <title>Antrihabitans popcorni sp. nov. and Antrihabitans auranticaus sp. nov., isolated from a larva cave.</title>
        <authorList>
            <person name="Lee S.D."/>
            <person name="Kim I.S."/>
        </authorList>
    </citation>
    <scope>NUCLEOTIDE SEQUENCE</scope>
    <source>
        <strain evidence="2">YC3-6</strain>
    </source>
</reference>
<sequence>MADYIDVNGISTWYEDGGAGAPVVLLHGGLTDSRDFDGNLDALAADYRLLLPERRGHGHTADQPGPITMDLLAEDSAAFIERIVDGPVRLVGYSAGAVVALVVAIRRPDLVDRLVLISGAFDQNGAILKPSADAPPPPVLVAAYAEVSPDGADHFPVVMAKVARSANDDPPIPAADLATVACPTLVMAADDDIVTLEHTLELYRSIPNAQLAIVPETSHLLLHEKPELCTRLVRDFLDGTPTTTWMPIRRAGASESVIPEAP</sequence>
<keyword evidence="2" id="KW-0378">Hydrolase</keyword>
<dbReference type="Gene3D" id="3.40.50.1820">
    <property type="entry name" value="alpha/beta hydrolase"/>
    <property type="match status" value="1"/>
</dbReference>
<accession>A0A934NQD2</accession>
<dbReference type="InterPro" id="IPR050266">
    <property type="entry name" value="AB_hydrolase_sf"/>
</dbReference>
<dbReference type="PRINTS" id="PR00111">
    <property type="entry name" value="ABHYDROLASE"/>
</dbReference>
<name>A0A934NQD2_9NOCA</name>
<feature type="domain" description="AB hydrolase-1" evidence="1">
    <location>
        <begin position="23"/>
        <end position="228"/>
    </location>
</feature>
<evidence type="ECO:0000313" key="3">
    <source>
        <dbReference type="Proteomes" id="UP000655868"/>
    </source>
</evidence>
<dbReference type="PANTHER" id="PTHR43798">
    <property type="entry name" value="MONOACYLGLYCEROL LIPASE"/>
    <property type="match status" value="1"/>
</dbReference>
<evidence type="ECO:0000313" key="2">
    <source>
        <dbReference type="EMBL" id="MBJ8339413.1"/>
    </source>
</evidence>
<evidence type="ECO:0000259" key="1">
    <source>
        <dbReference type="Pfam" id="PF12697"/>
    </source>
</evidence>
<dbReference type="RefSeq" id="WP_199704143.1">
    <property type="nucleotide sequence ID" value="NZ_JAEMNV010000003.1"/>
</dbReference>
<comment type="caution">
    <text evidence="2">The sequence shown here is derived from an EMBL/GenBank/DDBJ whole genome shotgun (WGS) entry which is preliminary data.</text>
</comment>
<dbReference type="EMBL" id="JAEMNV010000003">
    <property type="protein sequence ID" value="MBJ8339413.1"/>
    <property type="molecule type" value="Genomic_DNA"/>
</dbReference>
<dbReference type="GO" id="GO:0016787">
    <property type="term" value="F:hydrolase activity"/>
    <property type="evidence" value="ECO:0007669"/>
    <property type="project" value="UniProtKB-KW"/>
</dbReference>
<protein>
    <submittedName>
        <fullName evidence="2">Alpha/beta hydrolase</fullName>
    </submittedName>
</protein>
<gene>
    <name evidence="2" type="ORF">JGU71_10980</name>
</gene>
<organism evidence="2 3">
    <name type="scientific">Antrihabitans stalagmiti</name>
    <dbReference type="NCBI Taxonomy" id="2799499"/>
    <lineage>
        <taxon>Bacteria</taxon>
        <taxon>Bacillati</taxon>
        <taxon>Actinomycetota</taxon>
        <taxon>Actinomycetes</taxon>
        <taxon>Mycobacteriales</taxon>
        <taxon>Nocardiaceae</taxon>
        <taxon>Antrihabitans</taxon>
    </lineage>
</organism>
<proteinExistence type="predicted"/>
<dbReference type="InterPro" id="IPR029058">
    <property type="entry name" value="AB_hydrolase_fold"/>
</dbReference>
<keyword evidence="3" id="KW-1185">Reference proteome</keyword>
<dbReference type="AlphaFoldDB" id="A0A934NQD2"/>
<dbReference type="Pfam" id="PF12697">
    <property type="entry name" value="Abhydrolase_6"/>
    <property type="match status" value="1"/>
</dbReference>
<dbReference type="Proteomes" id="UP000655868">
    <property type="component" value="Unassembled WGS sequence"/>
</dbReference>
<dbReference type="InterPro" id="IPR000073">
    <property type="entry name" value="AB_hydrolase_1"/>
</dbReference>
<dbReference type="SUPFAM" id="SSF53474">
    <property type="entry name" value="alpha/beta-Hydrolases"/>
    <property type="match status" value="1"/>
</dbReference>